<accession>A0AA39GME6</accession>
<proteinExistence type="predicted"/>
<name>A0AA39GME6_SARSR</name>
<keyword evidence="3" id="KW-1185">Reference proteome</keyword>
<reference evidence="2" key="1">
    <citation type="submission" date="2022-10" db="EMBL/GenBank/DDBJ databases">
        <title>Determination and structural analysis of whole genome sequence of Sarocladium strictum F4-1.</title>
        <authorList>
            <person name="Hu L."/>
            <person name="Jiang Y."/>
        </authorList>
    </citation>
    <scope>NUCLEOTIDE SEQUENCE</scope>
    <source>
        <strain evidence="2">F4-1</strain>
    </source>
</reference>
<evidence type="ECO:0000256" key="1">
    <source>
        <dbReference type="SAM" id="Phobius"/>
    </source>
</evidence>
<feature type="transmembrane region" description="Helical" evidence="1">
    <location>
        <begin position="16"/>
        <end position="39"/>
    </location>
</feature>
<comment type="caution">
    <text evidence="2">The sequence shown here is derived from an EMBL/GenBank/DDBJ whole genome shotgun (WGS) entry which is preliminary data.</text>
</comment>
<keyword evidence="1" id="KW-0812">Transmembrane</keyword>
<evidence type="ECO:0000313" key="2">
    <source>
        <dbReference type="EMBL" id="KAK0389639.1"/>
    </source>
</evidence>
<dbReference type="EMBL" id="JAPDFR010000002">
    <property type="protein sequence ID" value="KAK0389639.1"/>
    <property type="molecule type" value="Genomic_DNA"/>
</dbReference>
<dbReference type="AlphaFoldDB" id="A0AA39GME6"/>
<gene>
    <name evidence="2" type="ORF">NLU13_3214</name>
</gene>
<sequence length="323" mass="37000">MGWQDTLTSLYRDERVILTTIGVVSFAIVTTMITTLTIIRDDNEVPPAQPKTQYITQETENSLQLKTLDKLLEHPNYSIREIAVKILYDRAINDSETTAFLLRGATRPNYDSRLKSLRALEALVHPTGGFDGLSKLDDAKAYSALVRSLEVGLEDAELPDVRDPDWDEYRLRDAAEKICLQLLSELALKFSAKGIIKAKFVEKWLAKQAWGEDTAERQSNFRMYMDRRGNHIVHIVSKMKHYRRGLRALERAGLIDLEYSRPGDQAIMGLDMGPEPLTLRAREHSAEEQRLRRQHREAMVLNDGTRPLGREDIFEREHNVAID</sequence>
<organism evidence="2 3">
    <name type="scientific">Sarocladium strictum</name>
    <name type="common">Black bundle disease fungus</name>
    <name type="synonym">Acremonium strictum</name>
    <dbReference type="NCBI Taxonomy" id="5046"/>
    <lineage>
        <taxon>Eukaryota</taxon>
        <taxon>Fungi</taxon>
        <taxon>Dikarya</taxon>
        <taxon>Ascomycota</taxon>
        <taxon>Pezizomycotina</taxon>
        <taxon>Sordariomycetes</taxon>
        <taxon>Hypocreomycetidae</taxon>
        <taxon>Hypocreales</taxon>
        <taxon>Sarocladiaceae</taxon>
        <taxon>Sarocladium</taxon>
    </lineage>
</organism>
<keyword evidence="1" id="KW-0472">Membrane</keyword>
<evidence type="ECO:0000313" key="3">
    <source>
        <dbReference type="Proteomes" id="UP001175261"/>
    </source>
</evidence>
<evidence type="ECO:0008006" key="4">
    <source>
        <dbReference type="Google" id="ProtNLM"/>
    </source>
</evidence>
<dbReference type="Proteomes" id="UP001175261">
    <property type="component" value="Unassembled WGS sequence"/>
</dbReference>
<keyword evidence="1" id="KW-1133">Transmembrane helix</keyword>
<protein>
    <recommendedName>
        <fullName evidence="4">Cytoskeleton-associated protein</fullName>
    </recommendedName>
</protein>